<accession>A0A2N5IP61</accession>
<dbReference type="EMBL" id="CP071591">
    <property type="protein sequence ID" value="QSY57796.1"/>
    <property type="molecule type" value="Genomic_DNA"/>
</dbReference>
<reference evidence="2 5" key="2">
    <citation type="submission" date="2021-03" db="EMBL/GenBank/DDBJ databases">
        <title>Genome sequencing of Bifidobacterium imperatoris JCM 32708.</title>
        <authorList>
            <person name="Kim J."/>
        </authorList>
    </citation>
    <scope>NUCLEOTIDE SEQUENCE [LARGE SCALE GENOMIC DNA]</scope>
    <source>
        <strain evidence="2 5">JCM 32708</strain>
    </source>
</reference>
<sequence>MALSITGKAMGSTSLDLKAGTITKTIPVSVRSTNLLAYGPASGNNLNVTVAKDGSLDLASTEAIEIGKGVQWPALDLSEYVGRTLCLGFDGDLAPQALVIVLRDANEQNGVVVYTGNNNQTFTVTEANKNTLMLKFVRGGVDAGIMTGNIKIRLTIGDTPQTWMRPDVTNLSGGA</sequence>
<keyword evidence="5" id="KW-1185">Reference proteome</keyword>
<dbReference type="Proteomes" id="UP000234855">
    <property type="component" value="Unassembled WGS sequence"/>
</dbReference>
<gene>
    <name evidence="2" type="ORF">BLI708_00145</name>
    <name evidence="3" type="ORF">BLI708_00440</name>
    <name evidence="1" type="ORF">Tam1G_2190</name>
</gene>
<dbReference type="EMBL" id="NMWV01000049">
    <property type="protein sequence ID" value="PLS23759.1"/>
    <property type="molecule type" value="Genomic_DNA"/>
</dbReference>
<evidence type="ECO:0000313" key="4">
    <source>
        <dbReference type="Proteomes" id="UP000234855"/>
    </source>
</evidence>
<dbReference type="Proteomes" id="UP000663067">
    <property type="component" value="Chromosome"/>
</dbReference>
<dbReference type="EMBL" id="CP071591">
    <property type="protein sequence ID" value="QSY57845.1"/>
    <property type="molecule type" value="Genomic_DNA"/>
</dbReference>
<proteinExistence type="predicted"/>
<dbReference type="RefSeq" id="WP_101626600.1">
    <property type="nucleotide sequence ID" value="NZ_CP071591.1"/>
</dbReference>
<evidence type="ECO:0000313" key="1">
    <source>
        <dbReference type="EMBL" id="PLS23759.1"/>
    </source>
</evidence>
<organism evidence="1 4">
    <name type="scientific">Bifidobacterium imperatoris</name>
    <dbReference type="NCBI Taxonomy" id="2020965"/>
    <lineage>
        <taxon>Bacteria</taxon>
        <taxon>Bacillati</taxon>
        <taxon>Actinomycetota</taxon>
        <taxon>Actinomycetes</taxon>
        <taxon>Bifidobacteriales</taxon>
        <taxon>Bifidobacteriaceae</taxon>
        <taxon>Bifidobacterium</taxon>
    </lineage>
</organism>
<evidence type="ECO:0000313" key="5">
    <source>
        <dbReference type="Proteomes" id="UP000663067"/>
    </source>
</evidence>
<evidence type="ECO:0000313" key="3">
    <source>
        <dbReference type="EMBL" id="QSY57845.1"/>
    </source>
</evidence>
<dbReference type="AlphaFoldDB" id="A0A2N5IP61"/>
<reference evidence="1 4" key="1">
    <citation type="submission" date="2017-07" db="EMBL/GenBank/DDBJ databases">
        <title>Bifidobacterium novel species.</title>
        <authorList>
            <person name="Lugli G.A."/>
            <person name="Milani C."/>
            <person name="Duranti S."/>
            <person name="Mangifesta M."/>
        </authorList>
    </citation>
    <scope>NUCLEOTIDE SEQUENCE [LARGE SCALE GENOMIC DNA]</scope>
    <source>
        <strain evidence="1 4">45</strain>
    </source>
</reference>
<name>A0A2N5IP61_9BIFI</name>
<evidence type="ECO:0000313" key="2">
    <source>
        <dbReference type="EMBL" id="QSY57796.1"/>
    </source>
</evidence>
<protein>
    <submittedName>
        <fullName evidence="1">Uncharacterized protein</fullName>
    </submittedName>
</protein>